<sequence>MNNLKKIGLTALAGSLVATAVSASELTASGSASIGFGGADKGTSANTWYMNDSVTFSGSGELDNGFNVTLSLELDNNENVGTSAMDSRSVTVDMGDMGTIAFGGHGLDSVVGGVDDVMPTAYGETWDIISNTVDNGGVTTTASTLFGAIGSAGSNNMMRYDNTTAVDGLKISASYVPSGTGEVESSVDYGLEYTGYEGLTVGYAMGENNAAGGTSNTDNDTMYVKYAYGSVTVGYQSSEIDAATTTDTDEWDAFGITYAVSDDISIGYAESTYNAGSSTTDQENSNLSISYTSGGMTLAAGFAEEQNRGGLTTAVNDVKGYDIALSFAF</sequence>
<evidence type="ECO:0000313" key="4">
    <source>
        <dbReference type="Proteomes" id="UP000501094"/>
    </source>
</evidence>
<dbReference type="InterPro" id="IPR023614">
    <property type="entry name" value="Porin_dom_sf"/>
</dbReference>
<name>A0A6H1Q2M7_9PROT</name>
<evidence type="ECO:0000256" key="1">
    <source>
        <dbReference type="SAM" id="SignalP"/>
    </source>
</evidence>
<keyword evidence="4" id="KW-1185">Reference proteome</keyword>
<proteinExistence type="predicted"/>
<dbReference type="GO" id="GO:0016020">
    <property type="term" value="C:membrane"/>
    <property type="evidence" value="ECO:0007669"/>
    <property type="project" value="InterPro"/>
</dbReference>
<evidence type="ECO:0000313" key="3">
    <source>
        <dbReference type="EMBL" id="QIZ21041.1"/>
    </source>
</evidence>
<dbReference type="RefSeq" id="WP_168606910.1">
    <property type="nucleotide sequence ID" value="NZ_CP038852.1"/>
</dbReference>
<dbReference type="Proteomes" id="UP000501094">
    <property type="component" value="Chromosome"/>
</dbReference>
<dbReference type="Gene3D" id="2.40.160.10">
    <property type="entry name" value="Porin"/>
    <property type="match status" value="1"/>
</dbReference>
<feature type="chain" id="PRO_5026138649" evidence="1">
    <location>
        <begin position="24"/>
        <end position="329"/>
    </location>
</feature>
<accession>A0A6H1Q2M7</accession>
<dbReference type="SUPFAM" id="SSF56935">
    <property type="entry name" value="Porins"/>
    <property type="match status" value="1"/>
</dbReference>
<evidence type="ECO:0000259" key="2">
    <source>
        <dbReference type="Pfam" id="PF13609"/>
    </source>
</evidence>
<dbReference type="AlphaFoldDB" id="A0A6H1Q2M7"/>
<keyword evidence="1" id="KW-0732">Signal</keyword>
<reference evidence="3 4" key="1">
    <citation type="journal article" date="2020" name="Nat. Microbiol.">
        <title>Lysogenic host-virus interactions in SAR11 marine bacteria.</title>
        <authorList>
            <person name="Morris R.M."/>
            <person name="Cain K.R."/>
            <person name="Hvorecny K.L."/>
            <person name="Kollman J.M."/>
        </authorList>
    </citation>
    <scope>NUCLEOTIDE SEQUENCE [LARGE SCALE GENOMIC DNA]</scope>
    <source>
        <strain evidence="3 4">NP1</strain>
    </source>
</reference>
<dbReference type="KEGG" id="peg:E5R92_04510"/>
<protein>
    <submittedName>
        <fullName evidence="3">Porin</fullName>
    </submittedName>
</protein>
<dbReference type="GO" id="GO:0015288">
    <property type="term" value="F:porin activity"/>
    <property type="evidence" value="ECO:0007669"/>
    <property type="project" value="InterPro"/>
</dbReference>
<dbReference type="Pfam" id="PF13609">
    <property type="entry name" value="Porin_4"/>
    <property type="match status" value="1"/>
</dbReference>
<gene>
    <name evidence="3" type="ORF">E5R92_04510</name>
</gene>
<dbReference type="EMBL" id="CP038852">
    <property type="protein sequence ID" value="QIZ21041.1"/>
    <property type="molecule type" value="Genomic_DNA"/>
</dbReference>
<feature type="domain" description="Porin" evidence="2">
    <location>
        <begin position="9"/>
        <end position="309"/>
    </location>
</feature>
<feature type="signal peptide" evidence="1">
    <location>
        <begin position="1"/>
        <end position="23"/>
    </location>
</feature>
<organism evidence="3 4">
    <name type="scientific">Candidatus Pelagibacter giovannonii</name>
    <dbReference type="NCBI Taxonomy" id="2563896"/>
    <lineage>
        <taxon>Bacteria</taxon>
        <taxon>Pseudomonadati</taxon>
        <taxon>Pseudomonadota</taxon>
        <taxon>Alphaproteobacteria</taxon>
        <taxon>Candidatus Pelagibacterales</taxon>
        <taxon>Candidatus Pelagibacteraceae</taxon>
        <taxon>Candidatus Pelagibacter</taxon>
    </lineage>
</organism>
<dbReference type="InterPro" id="IPR033900">
    <property type="entry name" value="Gram_neg_porin_domain"/>
</dbReference>